<reference evidence="1 2" key="1">
    <citation type="submission" date="2019-09" db="EMBL/GenBank/DDBJ databases">
        <title>Genome sequence of Roseospira marina, one of the more divergent members of the non-sulfur purple photosynthetic bacterial family, the Rhodospirillaceae.</title>
        <authorList>
            <person name="Meyer T."/>
            <person name="Kyndt J."/>
        </authorList>
    </citation>
    <scope>NUCLEOTIDE SEQUENCE [LARGE SCALE GENOMIC DNA]</scope>
    <source>
        <strain evidence="1 2">DSM 15113</strain>
    </source>
</reference>
<accession>A0A5M6IB06</accession>
<evidence type="ECO:0000313" key="2">
    <source>
        <dbReference type="Proteomes" id="UP000324065"/>
    </source>
</evidence>
<dbReference type="EMBL" id="VWPJ01000009">
    <property type="protein sequence ID" value="KAA5605426.1"/>
    <property type="molecule type" value="Genomic_DNA"/>
</dbReference>
<dbReference type="Gene3D" id="2.160.20.10">
    <property type="entry name" value="Single-stranded right-handed beta-helix, Pectin lyase-like"/>
    <property type="match status" value="1"/>
</dbReference>
<dbReference type="InterPro" id="IPR012334">
    <property type="entry name" value="Pectin_lyas_fold"/>
</dbReference>
<sequence>MPAQRIFQFDTWQPGYAGSTVYVRDGSGALAAVFTDEALTQPAPNPQILIQTTDTAGVSYGKFAEPIYTAADYALDIDTTQQTGVQRLPLTTLAGQDASQAEVTATNGTVARPLAARAADVIRALDHGALDDTSTAANTATLQAAIGIAAAAGAGAVLVPAGTYQINAITIPQGVILTGAGRGATILVSQIADDVVTIAGDDAGLADLTLDGVNVVAGGIGIASQAVTGLILRHVQIARFATAMRHQGGFDHRYTDVSVYACAEGPRFLGDAAEDVGNTFTGLHWVGGKVSATTTGAAVAFEADDRPVDHNALVHVEILDNIGTAGITLVGAQFTTLERCAWEGNVNILSVEDCTNVDLPDREVISLRVLGGSMADGTIALDGLCQDIVFESVEIVGADFVMTTPVHNILLKNCTEYGARASGSEPRKLTRFRDIHRGGVIGLTTDGDPVVAWALTLNPGEVAMIEVRATGRALNNATEYAVYHTEQAARRPGATLPYDNRTTAFSIGSTVQGADSGATALIVADDSDDTTGTLTLYDIIGTFEDNEIITETGETTGSAQVNGALGFNAVALAGSTVSHVSETGGTASTWGGLSFAASGPEIQVKVDGDANDAVEWRVDCRVTI</sequence>
<proteinExistence type="predicted"/>
<dbReference type="AlphaFoldDB" id="A0A5M6IB06"/>
<organism evidence="1 2">
    <name type="scientific">Roseospira marina</name>
    <dbReference type="NCBI Taxonomy" id="140057"/>
    <lineage>
        <taxon>Bacteria</taxon>
        <taxon>Pseudomonadati</taxon>
        <taxon>Pseudomonadota</taxon>
        <taxon>Alphaproteobacteria</taxon>
        <taxon>Rhodospirillales</taxon>
        <taxon>Rhodospirillaceae</taxon>
        <taxon>Roseospira</taxon>
    </lineage>
</organism>
<dbReference type="RefSeq" id="WP_150062476.1">
    <property type="nucleotide sequence ID" value="NZ_JACHII010000021.1"/>
</dbReference>
<dbReference type="InterPro" id="IPR011050">
    <property type="entry name" value="Pectin_lyase_fold/virulence"/>
</dbReference>
<dbReference type="Proteomes" id="UP000324065">
    <property type="component" value="Unassembled WGS sequence"/>
</dbReference>
<protein>
    <recommendedName>
        <fullName evidence="3">Pectate lyase superfamily protein domain-containing protein</fullName>
    </recommendedName>
</protein>
<evidence type="ECO:0008006" key="3">
    <source>
        <dbReference type="Google" id="ProtNLM"/>
    </source>
</evidence>
<dbReference type="SUPFAM" id="SSF51126">
    <property type="entry name" value="Pectin lyase-like"/>
    <property type="match status" value="1"/>
</dbReference>
<keyword evidence="2" id="KW-1185">Reference proteome</keyword>
<comment type="caution">
    <text evidence="1">The sequence shown here is derived from an EMBL/GenBank/DDBJ whole genome shotgun (WGS) entry which is preliminary data.</text>
</comment>
<name>A0A5M6IB06_9PROT</name>
<gene>
    <name evidence="1" type="ORF">F1188_11020</name>
</gene>
<evidence type="ECO:0000313" key="1">
    <source>
        <dbReference type="EMBL" id="KAA5605426.1"/>
    </source>
</evidence>